<feature type="region of interest" description="Disordered" evidence="7">
    <location>
        <begin position="108"/>
        <end position="136"/>
    </location>
</feature>
<dbReference type="InterPro" id="IPR036576">
    <property type="entry name" value="WRKY_dom_sf"/>
</dbReference>
<sequence>MESPTATTCADHHTSLSLGLNLSGSGGGGGGRGGGNGGVLRFRGGAPPRVQTTLNFTDIGGSTTVAEEAGALEAQLSRMTEENRRLSDSLSALYKDYTALQSQLVDVLNTSPPHRGSSSPSSKRKADSLETESTNEAAAAAAFDGTVLTTNYVESTSGDDDPCKKPREECKIKITKAYFQTSLTDTSLVVKDGYQWRKYGQKVTRDNPSPRAYFRCSFAPVCPVKKKVQRSVEDRSILVATYEGEHTHAHPTQCEVAAGPGRPCSVSVASTGSTITLDLTATRPHEDAEPQFPQLLVEQMASSLTRDPNFTAALVSAISGRFLQL</sequence>
<dbReference type="PANTHER" id="PTHR31429">
    <property type="entry name" value="WRKY TRANSCRIPTION FACTOR 36-RELATED"/>
    <property type="match status" value="1"/>
</dbReference>
<dbReference type="GO" id="GO:0003700">
    <property type="term" value="F:DNA-binding transcription factor activity"/>
    <property type="evidence" value="ECO:0007669"/>
    <property type="project" value="InterPro"/>
</dbReference>
<dbReference type="PANTHER" id="PTHR31429:SF3">
    <property type="entry name" value="WRKY TRANSCRIPTION FACTOR 40-RELATED"/>
    <property type="match status" value="1"/>
</dbReference>
<dbReference type="InterPro" id="IPR044810">
    <property type="entry name" value="WRKY_plant"/>
</dbReference>
<evidence type="ECO:0000256" key="6">
    <source>
        <dbReference type="ARBA" id="ARBA00023242"/>
    </source>
</evidence>
<keyword evidence="5" id="KW-0804">Transcription</keyword>
<dbReference type="SMART" id="SM00774">
    <property type="entry name" value="WRKY"/>
    <property type="match status" value="1"/>
</dbReference>
<feature type="domain" description="WRKY" evidence="8">
    <location>
        <begin position="185"/>
        <end position="251"/>
    </location>
</feature>
<dbReference type="Gene3D" id="2.20.25.80">
    <property type="entry name" value="WRKY domain"/>
    <property type="match status" value="1"/>
</dbReference>
<dbReference type="GO" id="GO:0043565">
    <property type="term" value="F:sequence-specific DNA binding"/>
    <property type="evidence" value="ECO:0007669"/>
    <property type="project" value="InterPro"/>
</dbReference>
<dbReference type="SUPFAM" id="SSF118290">
    <property type="entry name" value="WRKY DNA-binding domain"/>
    <property type="match status" value="1"/>
</dbReference>
<dbReference type="AlphaFoldDB" id="A0A1D1YCS0"/>
<keyword evidence="4" id="KW-0238">DNA-binding</keyword>
<comment type="subcellular location">
    <subcellularLocation>
        <location evidence="1">Nucleus</location>
    </subcellularLocation>
</comment>
<comment type="similarity">
    <text evidence="2">Belongs to the WRKY group II-a family.</text>
</comment>
<feature type="compositionally biased region" description="Gly residues" evidence="7">
    <location>
        <begin position="24"/>
        <end position="38"/>
    </location>
</feature>
<dbReference type="GO" id="GO:0005634">
    <property type="term" value="C:nucleus"/>
    <property type="evidence" value="ECO:0007669"/>
    <property type="project" value="UniProtKB-SubCell"/>
</dbReference>
<dbReference type="PROSITE" id="PS50811">
    <property type="entry name" value="WRKY"/>
    <property type="match status" value="1"/>
</dbReference>
<feature type="region of interest" description="Disordered" evidence="7">
    <location>
        <begin position="22"/>
        <end position="46"/>
    </location>
</feature>
<feature type="compositionally biased region" description="Low complexity" evidence="7">
    <location>
        <begin position="111"/>
        <end position="121"/>
    </location>
</feature>
<accession>A0A1D1YCS0</accession>
<evidence type="ECO:0000256" key="5">
    <source>
        <dbReference type="ARBA" id="ARBA00023163"/>
    </source>
</evidence>
<evidence type="ECO:0000256" key="3">
    <source>
        <dbReference type="ARBA" id="ARBA00023015"/>
    </source>
</evidence>
<dbReference type="FunFam" id="2.20.25.80:FF:000008">
    <property type="entry name" value="WRKY transcription factor 40"/>
    <property type="match status" value="1"/>
</dbReference>
<protein>
    <submittedName>
        <fullName evidence="9">Putative WRKY transcription factor 40</fullName>
    </submittedName>
</protein>
<dbReference type="GO" id="GO:0051707">
    <property type="term" value="P:response to other organism"/>
    <property type="evidence" value="ECO:0007669"/>
    <property type="project" value="UniProtKB-ARBA"/>
</dbReference>
<keyword evidence="3" id="KW-0805">Transcription regulation</keyword>
<evidence type="ECO:0000256" key="2">
    <source>
        <dbReference type="ARBA" id="ARBA00008189"/>
    </source>
</evidence>
<organism evidence="9">
    <name type="scientific">Anthurium amnicola</name>
    <dbReference type="NCBI Taxonomy" id="1678845"/>
    <lineage>
        <taxon>Eukaryota</taxon>
        <taxon>Viridiplantae</taxon>
        <taxon>Streptophyta</taxon>
        <taxon>Embryophyta</taxon>
        <taxon>Tracheophyta</taxon>
        <taxon>Spermatophyta</taxon>
        <taxon>Magnoliopsida</taxon>
        <taxon>Liliopsida</taxon>
        <taxon>Araceae</taxon>
        <taxon>Pothoideae</taxon>
        <taxon>Potheae</taxon>
        <taxon>Anthurium</taxon>
    </lineage>
</organism>
<proteinExistence type="inferred from homology"/>
<evidence type="ECO:0000256" key="1">
    <source>
        <dbReference type="ARBA" id="ARBA00004123"/>
    </source>
</evidence>
<gene>
    <name evidence="9" type="primary">WRKY40_3</name>
    <name evidence="9" type="ORF">g.65908</name>
</gene>
<evidence type="ECO:0000256" key="7">
    <source>
        <dbReference type="SAM" id="MobiDB-lite"/>
    </source>
</evidence>
<evidence type="ECO:0000256" key="4">
    <source>
        <dbReference type="ARBA" id="ARBA00023125"/>
    </source>
</evidence>
<dbReference type="EMBL" id="GDJX01015492">
    <property type="protein sequence ID" value="JAT52444.1"/>
    <property type="molecule type" value="Transcribed_RNA"/>
</dbReference>
<evidence type="ECO:0000313" key="9">
    <source>
        <dbReference type="EMBL" id="JAT52444.1"/>
    </source>
</evidence>
<name>A0A1D1YCS0_9ARAE</name>
<dbReference type="InterPro" id="IPR003657">
    <property type="entry name" value="WRKY_dom"/>
</dbReference>
<dbReference type="Pfam" id="PF03106">
    <property type="entry name" value="WRKY"/>
    <property type="match status" value="1"/>
</dbReference>
<evidence type="ECO:0000259" key="8">
    <source>
        <dbReference type="PROSITE" id="PS50811"/>
    </source>
</evidence>
<keyword evidence="6" id="KW-0539">Nucleus</keyword>
<reference evidence="9" key="1">
    <citation type="submission" date="2015-07" db="EMBL/GenBank/DDBJ databases">
        <title>Transcriptome Assembly of Anthurium amnicola.</title>
        <authorList>
            <person name="Suzuki J."/>
        </authorList>
    </citation>
    <scope>NUCLEOTIDE SEQUENCE</scope>
</reference>